<organism evidence="1 2">
    <name type="scientific">Acropora cervicornis</name>
    <name type="common">Staghorn coral</name>
    <dbReference type="NCBI Taxonomy" id="6130"/>
    <lineage>
        <taxon>Eukaryota</taxon>
        <taxon>Metazoa</taxon>
        <taxon>Cnidaria</taxon>
        <taxon>Anthozoa</taxon>
        <taxon>Hexacorallia</taxon>
        <taxon>Scleractinia</taxon>
        <taxon>Astrocoeniina</taxon>
        <taxon>Acroporidae</taxon>
        <taxon>Acropora</taxon>
    </lineage>
</organism>
<proteinExistence type="predicted"/>
<reference evidence="1" key="1">
    <citation type="journal article" date="2023" name="G3 (Bethesda)">
        <title>Whole genome assembly and annotation of the endangered Caribbean coral Acropora cervicornis.</title>
        <authorList>
            <person name="Selwyn J.D."/>
            <person name="Vollmer S.V."/>
        </authorList>
    </citation>
    <scope>NUCLEOTIDE SEQUENCE</scope>
    <source>
        <strain evidence="1">K2</strain>
    </source>
</reference>
<protein>
    <submittedName>
        <fullName evidence="1">Uncharacterized protein</fullName>
    </submittedName>
</protein>
<comment type="caution">
    <text evidence="1">The sequence shown here is derived from an EMBL/GenBank/DDBJ whole genome shotgun (WGS) entry which is preliminary data.</text>
</comment>
<dbReference type="Proteomes" id="UP001249851">
    <property type="component" value="Unassembled WGS sequence"/>
</dbReference>
<name>A0AAD9PU43_ACRCE</name>
<dbReference type="AlphaFoldDB" id="A0AAD9PU43"/>
<evidence type="ECO:0000313" key="1">
    <source>
        <dbReference type="EMBL" id="KAK2548908.1"/>
    </source>
</evidence>
<reference evidence="1" key="2">
    <citation type="journal article" date="2023" name="Science">
        <title>Genomic signatures of disease resistance in endangered staghorn corals.</title>
        <authorList>
            <person name="Vollmer S.V."/>
            <person name="Selwyn J.D."/>
            <person name="Despard B.A."/>
            <person name="Roesel C.L."/>
        </authorList>
    </citation>
    <scope>NUCLEOTIDE SEQUENCE</scope>
    <source>
        <strain evidence="1">K2</strain>
    </source>
</reference>
<sequence>MAAGFSLPPPSALEIHDANVAEKWKKFRLAWDNYSLATELNKKHEKVQVATLLTINGEEARDVYSTFTDWESEESK</sequence>
<keyword evidence="2" id="KW-1185">Reference proteome</keyword>
<evidence type="ECO:0000313" key="2">
    <source>
        <dbReference type="Proteomes" id="UP001249851"/>
    </source>
</evidence>
<accession>A0AAD9PU43</accession>
<gene>
    <name evidence="1" type="ORF">P5673_030850</name>
</gene>
<dbReference type="EMBL" id="JARQWQ010000136">
    <property type="protein sequence ID" value="KAK2548908.1"/>
    <property type="molecule type" value="Genomic_DNA"/>
</dbReference>